<evidence type="ECO:0000313" key="3">
    <source>
        <dbReference type="Proteomes" id="UP001165653"/>
    </source>
</evidence>
<dbReference type="PANTHER" id="PTHR45431">
    <property type="entry name" value="RHODANESE-LIKE DOMAIN-CONTAINING PROTEIN 15, CHLOROPLASTIC"/>
    <property type="match status" value="1"/>
</dbReference>
<dbReference type="InterPro" id="IPR052367">
    <property type="entry name" value="Thiosulfate_ST/Rhodanese-like"/>
</dbReference>
<dbReference type="Gene3D" id="3.40.250.10">
    <property type="entry name" value="Rhodanese-like domain"/>
    <property type="match status" value="1"/>
</dbReference>
<dbReference type="SMART" id="SM00450">
    <property type="entry name" value="RHOD"/>
    <property type="match status" value="1"/>
</dbReference>
<dbReference type="CDD" id="cd00158">
    <property type="entry name" value="RHOD"/>
    <property type="match status" value="1"/>
</dbReference>
<feature type="domain" description="Rhodanese" evidence="1">
    <location>
        <begin position="21"/>
        <end position="112"/>
    </location>
</feature>
<evidence type="ECO:0000313" key="2">
    <source>
        <dbReference type="EMBL" id="MCW1912587.1"/>
    </source>
</evidence>
<comment type="caution">
    <text evidence="2">The sequence shown here is derived from an EMBL/GenBank/DDBJ whole genome shotgun (WGS) entry which is preliminary data.</text>
</comment>
<protein>
    <submittedName>
        <fullName evidence="2">Rhodanese-like domain-containing protein</fullName>
    </submittedName>
</protein>
<dbReference type="PROSITE" id="PS50206">
    <property type="entry name" value="RHODANESE_3"/>
    <property type="match status" value="1"/>
</dbReference>
<organism evidence="2 3">
    <name type="scientific">Luteolibacter rhizosphaerae</name>
    <dbReference type="NCBI Taxonomy" id="2989719"/>
    <lineage>
        <taxon>Bacteria</taxon>
        <taxon>Pseudomonadati</taxon>
        <taxon>Verrucomicrobiota</taxon>
        <taxon>Verrucomicrobiia</taxon>
        <taxon>Verrucomicrobiales</taxon>
        <taxon>Verrucomicrobiaceae</taxon>
        <taxon>Luteolibacter</taxon>
    </lineage>
</organism>
<keyword evidence="3" id="KW-1185">Reference proteome</keyword>
<name>A0ABT3FYU1_9BACT</name>
<dbReference type="PANTHER" id="PTHR45431:SF3">
    <property type="entry name" value="RHODANESE-LIKE DOMAIN-CONTAINING PROTEIN 15, CHLOROPLASTIC"/>
    <property type="match status" value="1"/>
</dbReference>
<accession>A0ABT3FYU1</accession>
<dbReference type="RefSeq" id="WP_264511134.1">
    <property type="nucleotide sequence ID" value="NZ_JAPDDR010000002.1"/>
</dbReference>
<reference evidence="2" key="1">
    <citation type="submission" date="2022-10" db="EMBL/GenBank/DDBJ databases">
        <title>Luteolibacter sp. GHJ8, whole genome shotgun sequencing project.</title>
        <authorList>
            <person name="Zhao G."/>
            <person name="Shen L."/>
        </authorList>
    </citation>
    <scope>NUCLEOTIDE SEQUENCE</scope>
    <source>
        <strain evidence="2">GHJ8</strain>
    </source>
</reference>
<gene>
    <name evidence="2" type="ORF">OJ996_03310</name>
</gene>
<evidence type="ECO:0000259" key="1">
    <source>
        <dbReference type="PROSITE" id="PS50206"/>
    </source>
</evidence>
<dbReference type="Pfam" id="PF00581">
    <property type="entry name" value="Rhodanese"/>
    <property type="match status" value="1"/>
</dbReference>
<dbReference type="InterPro" id="IPR036873">
    <property type="entry name" value="Rhodanese-like_dom_sf"/>
</dbReference>
<dbReference type="InterPro" id="IPR001763">
    <property type="entry name" value="Rhodanese-like_dom"/>
</dbReference>
<sequence length="114" mass="12303">MAKEEAPPNGPVKVEVAEKQISSGVQILDVRTVDEWETGYLKGAKRVTFGEEGFVEKAKATVDPKKPVLVYCRSGKRSEKAAQQLRAAGFTAVSELEGGIIAWEKAGKTLVKGK</sequence>
<proteinExistence type="predicted"/>
<dbReference type="EMBL" id="JAPDDR010000002">
    <property type="protein sequence ID" value="MCW1912587.1"/>
    <property type="molecule type" value="Genomic_DNA"/>
</dbReference>
<dbReference type="SUPFAM" id="SSF52821">
    <property type="entry name" value="Rhodanese/Cell cycle control phosphatase"/>
    <property type="match status" value="1"/>
</dbReference>
<dbReference type="Proteomes" id="UP001165653">
    <property type="component" value="Unassembled WGS sequence"/>
</dbReference>